<keyword evidence="4" id="KW-0238">DNA-binding</keyword>
<dbReference type="FunFam" id="3.30.730.10:FF:000003">
    <property type="entry name" value="AP2-like ethylene-responsive transcription factor ANT"/>
    <property type="match status" value="1"/>
</dbReference>
<dbReference type="PANTHER" id="PTHR32467:SF222">
    <property type="entry name" value="AP2-LIKE ETHYLENE-RESPONSIVE TRANSCRIPTION FACTOR AIL7"/>
    <property type="match status" value="1"/>
</dbReference>
<dbReference type="InterPro" id="IPR016177">
    <property type="entry name" value="DNA-bd_dom_sf"/>
</dbReference>
<evidence type="ECO:0000313" key="8">
    <source>
        <dbReference type="EMBL" id="KAK9228552.1"/>
    </source>
</evidence>
<protein>
    <recommendedName>
        <fullName evidence="7">AP2/ERF domain-containing protein</fullName>
    </recommendedName>
</protein>
<evidence type="ECO:0000256" key="5">
    <source>
        <dbReference type="ARBA" id="ARBA00023163"/>
    </source>
</evidence>
<dbReference type="EMBL" id="JBCGBO010000001">
    <property type="protein sequence ID" value="KAK9228552.1"/>
    <property type="molecule type" value="Genomic_DNA"/>
</dbReference>
<evidence type="ECO:0000259" key="7">
    <source>
        <dbReference type="PROSITE" id="PS51032"/>
    </source>
</evidence>
<dbReference type="SUPFAM" id="SSF54171">
    <property type="entry name" value="DNA-binding domain"/>
    <property type="match status" value="2"/>
</dbReference>
<evidence type="ECO:0000256" key="3">
    <source>
        <dbReference type="ARBA" id="ARBA00023015"/>
    </source>
</evidence>
<organism evidence="8 9">
    <name type="scientific">Citrus x changshan-huyou</name>
    <dbReference type="NCBI Taxonomy" id="2935761"/>
    <lineage>
        <taxon>Eukaryota</taxon>
        <taxon>Viridiplantae</taxon>
        <taxon>Streptophyta</taxon>
        <taxon>Embryophyta</taxon>
        <taxon>Tracheophyta</taxon>
        <taxon>Spermatophyta</taxon>
        <taxon>Magnoliopsida</taxon>
        <taxon>eudicotyledons</taxon>
        <taxon>Gunneridae</taxon>
        <taxon>Pentapetalae</taxon>
        <taxon>rosids</taxon>
        <taxon>malvids</taxon>
        <taxon>Sapindales</taxon>
        <taxon>Rutaceae</taxon>
        <taxon>Aurantioideae</taxon>
        <taxon>Citrus</taxon>
    </lineage>
</organism>
<keyword evidence="2" id="KW-0677">Repeat</keyword>
<keyword evidence="5" id="KW-0804">Transcription</keyword>
<dbReference type="SMART" id="SM00380">
    <property type="entry name" value="AP2"/>
    <property type="match status" value="2"/>
</dbReference>
<dbReference type="AlphaFoldDB" id="A0AAP0QVD5"/>
<sequence>MAPASNWLSFSLSPMEMWRSSSSSDSQFLPYDASQSAASPHYFLDNFYANAAGWTNPKSQVFFTEEENIQAKELEVAAAQTMAADSSILPSLTQTHPVPKLEDFFADSSSLVHSQTETQDSSLTHIYDHHHHGSAYFNDHQQDLKAIAGFQAFSTNSGSEVDDSTSMTRTQLPAAEFAGHSIESTGNELGFSNSCPTTGCLSLGVNNNATNNANSNNNVNKNQGCNEKKAIVSADSDCTKKVADTFGQRTSIYRGVTRHRWTGRYEAHLWDNSCRREGQARKGRQGGYDKEDKAARAYDLAALKYWGPTATTNFPVSGYTKELEEMKHVTKQEFIASLRRKSSGFSRGASIYRGVTRHHQQGRWQARIGRVAGNKDLYLGTFATEEEAAEAYDIAAIKFRGANAVTNFEMNRYDVEAIGKSSLPIGGAAKRLKLSLESEQKPALTQDQQPQCSSSSNNINFAALQPVGPASIPCGIPFDAATAAALYHQNLYHHFQTTNFNPADSPGSTSSMVPPVALMQQPAEFFLWPHQSY</sequence>
<dbReference type="PRINTS" id="PR00367">
    <property type="entry name" value="ETHRSPELEMNT"/>
</dbReference>
<evidence type="ECO:0000256" key="2">
    <source>
        <dbReference type="ARBA" id="ARBA00022737"/>
    </source>
</evidence>
<dbReference type="CDD" id="cd00018">
    <property type="entry name" value="AP2"/>
    <property type="match status" value="2"/>
</dbReference>
<comment type="caution">
    <text evidence="8">The sequence shown here is derived from an EMBL/GenBank/DDBJ whole genome shotgun (WGS) entry which is preliminary data.</text>
</comment>
<feature type="domain" description="AP2/ERF" evidence="7">
    <location>
        <begin position="351"/>
        <end position="409"/>
    </location>
</feature>
<dbReference type="Proteomes" id="UP001428341">
    <property type="component" value="Unassembled WGS sequence"/>
</dbReference>
<keyword evidence="9" id="KW-1185">Reference proteome</keyword>
<dbReference type="InterPro" id="IPR001471">
    <property type="entry name" value="AP2/ERF_dom"/>
</dbReference>
<keyword evidence="6" id="KW-0539">Nucleus</keyword>
<dbReference type="Gene3D" id="3.30.730.10">
    <property type="entry name" value="AP2/ERF domain"/>
    <property type="match status" value="2"/>
</dbReference>
<evidence type="ECO:0000313" key="9">
    <source>
        <dbReference type="Proteomes" id="UP001428341"/>
    </source>
</evidence>
<dbReference type="PROSITE" id="PS51032">
    <property type="entry name" value="AP2_ERF"/>
    <property type="match status" value="2"/>
</dbReference>
<comment type="subcellular location">
    <subcellularLocation>
        <location evidence="1">Nucleus</location>
    </subcellularLocation>
</comment>
<accession>A0AAP0QVD5</accession>
<evidence type="ECO:0000256" key="1">
    <source>
        <dbReference type="ARBA" id="ARBA00004123"/>
    </source>
</evidence>
<proteinExistence type="predicted"/>
<gene>
    <name evidence="8" type="ORF">WN944_021503</name>
</gene>
<dbReference type="GO" id="GO:0003700">
    <property type="term" value="F:DNA-binding transcription factor activity"/>
    <property type="evidence" value="ECO:0007669"/>
    <property type="project" value="InterPro"/>
</dbReference>
<dbReference type="InterPro" id="IPR036955">
    <property type="entry name" value="AP2/ERF_dom_sf"/>
</dbReference>
<dbReference type="FunFam" id="3.30.730.10:FF:000002">
    <property type="entry name" value="AP2-like ethylene-responsive transcription factor"/>
    <property type="match status" value="1"/>
</dbReference>
<dbReference type="Pfam" id="PF00847">
    <property type="entry name" value="AP2"/>
    <property type="match status" value="1"/>
</dbReference>
<name>A0AAP0QVD5_9ROSI</name>
<evidence type="ECO:0000256" key="4">
    <source>
        <dbReference type="ARBA" id="ARBA00023125"/>
    </source>
</evidence>
<dbReference type="GO" id="GO:0003677">
    <property type="term" value="F:DNA binding"/>
    <property type="evidence" value="ECO:0007669"/>
    <property type="project" value="UniProtKB-KW"/>
</dbReference>
<reference evidence="8 9" key="1">
    <citation type="submission" date="2024-05" db="EMBL/GenBank/DDBJ databases">
        <title>Haplotype-resolved chromosome-level genome assembly of Huyou (Citrus changshanensis).</title>
        <authorList>
            <person name="Miao C."/>
            <person name="Chen W."/>
            <person name="Wu Y."/>
            <person name="Wang L."/>
            <person name="Zhao S."/>
            <person name="Grierson D."/>
            <person name="Xu C."/>
            <person name="Chen K."/>
        </authorList>
    </citation>
    <scope>NUCLEOTIDE SEQUENCE [LARGE SCALE GENOMIC DNA]</scope>
    <source>
        <strain evidence="8">01-14</strain>
        <tissue evidence="8">Leaf</tissue>
    </source>
</reference>
<dbReference type="PANTHER" id="PTHR32467">
    <property type="entry name" value="AP2-LIKE ETHYLENE-RESPONSIVE TRANSCRIPTION FACTOR"/>
    <property type="match status" value="1"/>
</dbReference>
<evidence type="ECO:0000256" key="6">
    <source>
        <dbReference type="ARBA" id="ARBA00023242"/>
    </source>
</evidence>
<feature type="domain" description="AP2/ERF" evidence="7">
    <location>
        <begin position="252"/>
        <end position="315"/>
    </location>
</feature>
<dbReference type="GO" id="GO:0005634">
    <property type="term" value="C:nucleus"/>
    <property type="evidence" value="ECO:0007669"/>
    <property type="project" value="UniProtKB-SubCell"/>
</dbReference>
<keyword evidence="3" id="KW-0805">Transcription regulation</keyword>